<dbReference type="SUPFAM" id="SSF47072">
    <property type="entry name" value="Cysteine alpha-hairpin motif"/>
    <property type="match status" value="1"/>
</dbReference>
<accession>A0A3L6LDA2</accession>
<dbReference type="Proteomes" id="UP000266743">
    <property type="component" value="Chromosome 5"/>
</dbReference>
<sequence length="111" mass="12360">MVVLKGGGTTYAVGNGRQMPWEEVPEGFKRRLAEQEEITPCVELRAIAQRCIEVEGFWAPNCVEATEQFHSCQAQHLAGRLPNWTHHNNNNINNNNNNNNNNNSSDGNEGG</sequence>
<organism evidence="2 3">
    <name type="scientific">Trypanosoma brucei equiperdum</name>
    <dbReference type="NCBI Taxonomy" id="630700"/>
    <lineage>
        <taxon>Eukaryota</taxon>
        <taxon>Discoba</taxon>
        <taxon>Euglenozoa</taxon>
        <taxon>Kinetoplastea</taxon>
        <taxon>Metakinetoplastina</taxon>
        <taxon>Trypanosomatida</taxon>
        <taxon>Trypanosomatidae</taxon>
        <taxon>Trypanosoma</taxon>
    </lineage>
</organism>
<comment type="caution">
    <text evidence="2">The sequence shown here is derived from an EMBL/GenBank/DDBJ whole genome shotgun (WGS) entry which is preliminary data.</text>
</comment>
<dbReference type="InterPro" id="IPR009069">
    <property type="entry name" value="Cys_alpha_HP_mot_SF"/>
</dbReference>
<evidence type="ECO:0000313" key="3">
    <source>
        <dbReference type="Proteomes" id="UP000266743"/>
    </source>
</evidence>
<protein>
    <submittedName>
        <fullName evidence="2">Uncharacterized protein</fullName>
    </submittedName>
</protein>
<feature type="region of interest" description="Disordered" evidence="1">
    <location>
        <begin position="81"/>
        <end position="111"/>
    </location>
</feature>
<name>A0A3L6LDA2_9TRYP</name>
<dbReference type="AlphaFoldDB" id="A0A3L6LDA2"/>
<feature type="compositionally biased region" description="Low complexity" evidence="1">
    <location>
        <begin position="88"/>
        <end position="103"/>
    </location>
</feature>
<gene>
    <name evidence="2" type="ORF">DPX39_050009500</name>
</gene>
<dbReference type="EMBL" id="QSBY01000005">
    <property type="protein sequence ID" value="RHW72380.1"/>
    <property type="molecule type" value="Genomic_DNA"/>
</dbReference>
<proteinExistence type="predicted"/>
<reference evidence="2 3" key="1">
    <citation type="submission" date="2018-09" db="EMBL/GenBank/DDBJ databases">
        <title>whole genome sequence of T. equiperdum IVM-t1 strain.</title>
        <authorList>
            <person name="Suganuma K."/>
        </authorList>
    </citation>
    <scope>NUCLEOTIDE SEQUENCE [LARGE SCALE GENOMIC DNA]</scope>
    <source>
        <strain evidence="2 3">IVM-t1</strain>
    </source>
</reference>
<evidence type="ECO:0000256" key="1">
    <source>
        <dbReference type="SAM" id="MobiDB-lite"/>
    </source>
</evidence>
<evidence type="ECO:0000313" key="2">
    <source>
        <dbReference type="EMBL" id="RHW72380.1"/>
    </source>
</evidence>